<evidence type="ECO:0000259" key="1">
    <source>
        <dbReference type="PROSITE" id="PS51186"/>
    </source>
</evidence>
<protein>
    <submittedName>
        <fullName evidence="2">Protein N-acetyltransferase, RimJ/RimL family</fullName>
    </submittedName>
</protein>
<reference evidence="3" key="1">
    <citation type="submission" date="2016-10" db="EMBL/GenBank/DDBJ databases">
        <authorList>
            <person name="Varghese N."/>
            <person name="Submissions S."/>
        </authorList>
    </citation>
    <scope>NUCLEOTIDE SEQUENCE [LARGE SCALE GENOMIC DNA]</scope>
    <source>
        <strain evidence="3">CGMCC 4.3568</strain>
    </source>
</reference>
<evidence type="ECO:0000313" key="2">
    <source>
        <dbReference type="EMBL" id="SFB09683.1"/>
    </source>
</evidence>
<dbReference type="EMBL" id="FOKG01000004">
    <property type="protein sequence ID" value="SFB09683.1"/>
    <property type="molecule type" value="Genomic_DNA"/>
</dbReference>
<dbReference type="Proteomes" id="UP000243799">
    <property type="component" value="Unassembled WGS sequence"/>
</dbReference>
<dbReference type="InterPro" id="IPR016181">
    <property type="entry name" value="Acyl_CoA_acyltransferase"/>
</dbReference>
<dbReference type="SUPFAM" id="SSF55729">
    <property type="entry name" value="Acyl-CoA N-acyltransferases (Nat)"/>
    <property type="match status" value="1"/>
</dbReference>
<dbReference type="InterPro" id="IPR000182">
    <property type="entry name" value="GNAT_dom"/>
</dbReference>
<proteinExistence type="predicted"/>
<dbReference type="PANTHER" id="PTHR43610">
    <property type="entry name" value="BLL6696 PROTEIN"/>
    <property type="match status" value="1"/>
</dbReference>
<gene>
    <name evidence="2" type="ORF">SAMN05216266_104324</name>
</gene>
<feature type="domain" description="N-acetyltransferase" evidence="1">
    <location>
        <begin position="19"/>
        <end position="177"/>
    </location>
</feature>
<accession>A0A1I0YBV9</accession>
<dbReference type="AlphaFoldDB" id="A0A1I0YBV9"/>
<keyword evidence="2" id="KW-0808">Transferase</keyword>
<organism evidence="2 3">
    <name type="scientific">Amycolatopsis marina</name>
    <dbReference type="NCBI Taxonomy" id="490629"/>
    <lineage>
        <taxon>Bacteria</taxon>
        <taxon>Bacillati</taxon>
        <taxon>Actinomycetota</taxon>
        <taxon>Actinomycetes</taxon>
        <taxon>Pseudonocardiales</taxon>
        <taxon>Pseudonocardiaceae</taxon>
        <taxon>Amycolatopsis</taxon>
    </lineage>
</organism>
<dbReference type="Gene3D" id="3.40.630.30">
    <property type="match status" value="1"/>
</dbReference>
<keyword evidence="3" id="KW-1185">Reference proteome</keyword>
<dbReference type="Pfam" id="PF13302">
    <property type="entry name" value="Acetyltransf_3"/>
    <property type="match status" value="1"/>
</dbReference>
<dbReference type="GO" id="GO:0016747">
    <property type="term" value="F:acyltransferase activity, transferring groups other than amino-acyl groups"/>
    <property type="evidence" value="ECO:0007669"/>
    <property type="project" value="InterPro"/>
</dbReference>
<evidence type="ECO:0000313" key="3">
    <source>
        <dbReference type="Proteomes" id="UP000243799"/>
    </source>
</evidence>
<dbReference type="STRING" id="490629.SAMN05216266_104324"/>
<name>A0A1I0YBV9_9PSEU</name>
<dbReference type="PROSITE" id="PS51186">
    <property type="entry name" value="GNAT"/>
    <property type="match status" value="1"/>
</dbReference>
<sequence length="197" mass="22419">MLSVSQNWKLHPTLSGKHVRLEPLSLAHVDGLHDAGRDPEVWTWLSQHQPADVSGTRGQVQAILDQPDRRAWAQIDATTGRVAGTTSYYQLNSHHRNLLIGHTWIGTPWQRTRLNTEAKLLLLEYAFDRLDAVRVGWETDIGNRRSQRAIERLGAVREGVSRAHRIRKDGSLRDTVTYAVTAAEWPAVRDRLTERLQ</sequence>
<dbReference type="PANTHER" id="PTHR43610:SF1">
    <property type="entry name" value="N-ACETYLTRANSFERASE DOMAIN-CONTAINING PROTEIN"/>
    <property type="match status" value="1"/>
</dbReference>